<evidence type="ECO:0000313" key="1">
    <source>
        <dbReference type="EMBL" id="EXB53980.1"/>
    </source>
</evidence>
<gene>
    <name evidence="1" type="ORF">L484_022949</name>
</gene>
<organism evidence="1 2">
    <name type="scientific">Morus notabilis</name>
    <dbReference type="NCBI Taxonomy" id="981085"/>
    <lineage>
        <taxon>Eukaryota</taxon>
        <taxon>Viridiplantae</taxon>
        <taxon>Streptophyta</taxon>
        <taxon>Embryophyta</taxon>
        <taxon>Tracheophyta</taxon>
        <taxon>Spermatophyta</taxon>
        <taxon>Magnoliopsida</taxon>
        <taxon>eudicotyledons</taxon>
        <taxon>Gunneridae</taxon>
        <taxon>Pentapetalae</taxon>
        <taxon>rosids</taxon>
        <taxon>fabids</taxon>
        <taxon>Rosales</taxon>
        <taxon>Moraceae</taxon>
        <taxon>Moreae</taxon>
        <taxon>Morus</taxon>
    </lineage>
</organism>
<proteinExistence type="predicted"/>
<name>W9R1E9_9ROSA</name>
<dbReference type="AlphaFoldDB" id="W9R1E9"/>
<keyword evidence="2" id="KW-1185">Reference proteome</keyword>
<dbReference type="Proteomes" id="UP000030645">
    <property type="component" value="Unassembled WGS sequence"/>
</dbReference>
<sequence length="255" mass="28219">MQPNAAYINLMESETMEFTISVMTYSDSNNSSEVSSHVSFNERRASKRKRLAREMVAVGGFPNKGLPNELTPDTIPGGHGPEVRAADANLSDTVSASSSHIRVAKYSNAEADCSKVTTPDMGRSYIMSPKLAMIPAGTWQLQEMPPDMQRIEVNRHGMVDTPERLAHLMQWQRDMAGNRGLKNFCPDEDAPEEESSYKAFKRAAGGISARRAWHGPLIQRFEEESEPVNILSLDEHGNNFGIFSRLNGDPSEGAF</sequence>
<protein>
    <submittedName>
        <fullName evidence="1">Uncharacterized protein</fullName>
    </submittedName>
</protein>
<reference evidence="2" key="1">
    <citation type="submission" date="2013-01" db="EMBL/GenBank/DDBJ databases">
        <title>Draft Genome Sequence of a Mulberry Tree, Morus notabilis C.K. Schneid.</title>
        <authorList>
            <person name="He N."/>
            <person name="Zhao S."/>
        </authorList>
    </citation>
    <scope>NUCLEOTIDE SEQUENCE</scope>
</reference>
<accession>W9R1E9</accession>
<dbReference type="EMBL" id="KE344145">
    <property type="protein sequence ID" value="EXB53980.1"/>
    <property type="molecule type" value="Genomic_DNA"/>
</dbReference>
<evidence type="ECO:0000313" key="2">
    <source>
        <dbReference type="Proteomes" id="UP000030645"/>
    </source>
</evidence>